<organism evidence="1 2">
    <name type="scientific">Rickettsiella grylli</name>
    <dbReference type="NCBI Taxonomy" id="59196"/>
    <lineage>
        <taxon>Bacteria</taxon>
        <taxon>Pseudomonadati</taxon>
        <taxon>Pseudomonadota</taxon>
        <taxon>Gammaproteobacteria</taxon>
        <taxon>Legionellales</taxon>
        <taxon>Coxiellaceae</taxon>
        <taxon>Rickettsiella</taxon>
    </lineage>
</organism>
<dbReference type="AlphaFoldDB" id="A8PP69"/>
<proteinExistence type="predicted"/>
<reference evidence="1" key="2">
    <citation type="submission" date="2007-10" db="EMBL/GenBank/DDBJ databases">
        <authorList>
            <person name="Myers G.S."/>
        </authorList>
    </citation>
    <scope>NUCLEOTIDE SEQUENCE [LARGE SCALE GENOMIC DNA]</scope>
</reference>
<reference evidence="1" key="1">
    <citation type="submission" date="2006-04" db="EMBL/GenBank/DDBJ databases">
        <authorList>
            <person name="Seshadri R."/>
            <person name="Federici B.A."/>
        </authorList>
    </citation>
    <scope>NUCLEOTIDE SEQUENCE [LARGE SCALE GENOMIC DNA]</scope>
</reference>
<name>A8PP69_9COXI</name>
<gene>
    <name evidence="1" type="ORF">RICGR_1216</name>
</gene>
<keyword evidence="2" id="KW-1185">Reference proteome</keyword>
<evidence type="ECO:0000313" key="1">
    <source>
        <dbReference type="EMBL" id="EDP46701.1"/>
    </source>
</evidence>
<comment type="caution">
    <text evidence="1">The sequence shown here is derived from an EMBL/GenBank/DDBJ whole genome shotgun (WGS) entry which is preliminary data.</text>
</comment>
<dbReference type="Proteomes" id="UP000054075">
    <property type="component" value="Unassembled WGS sequence"/>
</dbReference>
<accession>A8PP69</accession>
<evidence type="ECO:0000313" key="2">
    <source>
        <dbReference type="Proteomes" id="UP000054075"/>
    </source>
</evidence>
<dbReference type="EMBL" id="AAQJ02000001">
    <property type="protein sequence ID" value="EDP46701.1"/>
    <property type="molecule type" value="Genomic_DNA"/>
</dbReference>
<protein>
    <submittedName>
        <fullName evidence="1">Uncharacterized protein</fullName>
    </submittedName>
</protein>
<sequence>MKKTRIFPAKTLKVSVIIIYSDRFMQWYNALKIFNFFLTE</sequence>